<feature type="region of interest" description="Disordered" evidence="1">
    <location>
        <begin position="447"/>
        <end position="610"/>
    </location>
</feature>
<dbReference type="PANTHER" id="PTHR31011:SF2">
    <property type="entry name" value="PROTEIN STB2-RELATED"/>
    <property type="match status" value="1"/>
</dbReference>
<keyword evidence="4" id="KW-1185">Reference proteome</keyword>
<feature type="compositionally biased region" description="Polar residues" evidence="1">
    <location>
        <begin position="481"/>
        <end position="497"/>
    </location>
</feature>
<gene>
    <name evidence="3" type="ORF">FH972_021781</name>
</gene>
<dbReference type="OrthoDB" id="19806at2759"/>
<feature type="compositionally biased region" description="Polar residues" evidence="1">
    <location>
        <begin position="20"/>
        <end position="37"/>
    </location>
</feature>
<feature type="compositionally biased region" description="Polar residues" evidence="1">
    <location>
        <begin position="584"/>
        <end position="610"/>
    </location>
</feature>
<comment type="caution">
    <text evidence="3">The sequence shown here is derived from an EMBL/GenBank/DDBJ whole genome shotgun (WGS) entry which is preliminary data.</text>
</comment>
<evidence type="ECO:0000313" key="3">
    <source>
        <dbReference type="EMBL" id="KAB8338837.1"/>
    </source>
</evidence>
<protein>
    <recommendedName>
        <fullName evidence="2">STB6-like N-terminal domain-containing protein</fullName>
    </recommendedName>
</protein>
<dbReference type="InterPro" id="IPR038919">
    <property type="entry name" value="STB2/STB2"/>
</dbReference>
<proteinExistence type="predicted"/>
<feature type="compositionally biased region" description="Acidic residues" evidence="1">
    <location>
        <begin position="552"/>
        <end position="571"/>
    </location>
</feature>
<dbReference type="InterPro" id="IPR059025">
    <property type="entry name" value="STB6_N"/>
</dbReference>
<accession>A0A5N6KQN9</accession>
<evidence type="ECO:0000259" key="2">
    <source>
        <dbReference type="Pfam" id="PF25995"/>
    </source>
</evidence>
<feature type="compositionally biased region" description="Polar residues" evidence="1">
    <location>
        <begin position="1"/>
        <end position="11"/>
    </location>
</feature>
<feature type="region of interest" description="Disordered" evidence="1">
    <location>
        <begin position="1"/>
        <end position="37"/>
    </location>
</feature>
<name>A0A5N6KQN9_9ROSI</name>
<dbReference type="AlphaFoldDB" id="A0A5N6KQN9"/>
<evidence type="ECO:0000256" key="1">
    <source>
        <dbReference type="SAM" id="MobiDB-lite"/>
    </source>
</evidence>
<dbReference type="GO" id="GO:0070822">
    <property type="term" value="C:Sin3-type complex"/>
    <property type="evidence" value="ECO:0007669"/>
    <property type="project" value="TreeGrafter"/>
</dbReference>
<organism evidence="3 4">
    <name type="scientific">Carpinus fangiana</name>
    <dbReference type="NCBI Taxonomy" id="176857"/>
    <lineage>
        <taxon>Eukaryota</taxon>
        <taxon>Viridiplantae</taxon>
        <taxon>Streptophyta</taxon>
        <taxon>Embryophyta</taxon>
        <taxon>Tracheophyta</taxon>
        <taxon>Spermatophyta</taxon>
        <taxon>Magnoliopsida</taxon>
        <taxon>eudicotyledons</taxon>
        <taxon>Gunneridae</taxon>
        <taxon>Pentapetalae</taxon>
        <taxon>rosids</taxon>
        <taxon>fabids</taxon>
        <taxon>Fagales</taxon>
        <taxon>Betulaceae</taxon>
        <taxon>Carpinus</taxon>
    </lineage>
</organism>
<dbReference type="PANTHER" id="PTHR31011">
    <property type="entry name" value="PROTEIN STB2-RELATED"/>
    <property type="match status" value="1"/>
</dbReference>
<dbReference type="EMBL" id="VIBQ01000010">
    <property type="protein sequence ID" value="KAB8338837.1"/>
    <property type="molecule type" value="Genomic_DNA"/>
</dbReference>
<dbReference type="Proteomes" id="UP000327013">
    <property type="component" value="Unassembled WGS sequence"/>
</dbReference>
<sequence>MNSRPQSSEGTASFRRLPRLQTNHSVRTSHDTLSTAHSSTRDHAWAALHSAKPLPAHGPHQRIVLADPVAFLYLEEDTSTIVLERSRQLQGYQIYVVEQWACSRSHPTFVILTYTGDESHSVKVGVLGVPADENAWSPRLKVYFRVLSDYHARRRDTPLGYCMTTNLSGVPSSLNLILVPDGDLRKHKEAFVVNENLKRLGCSGRVGLTLAEPNAATRAKFHQLYRTSDKIALDGSVIELVKLCQAALMLYDYLESEYVDGLLCDVTEKAISDWWVEVGTELYNVEPGDGVLGPTTVAALLGTLMGARNRLHAFGAPVTKDCFDVESTKRGIAHFQKSQRLRKTRRLDRQTLLMLQKATVKQASGEGWTVPRAVKSTVAELSGKGGEMVMEMVGRDKTRIADVETVDFDAFLQLLGGEHAKWLWRGKARKRHTRDLFNDNPRDIASAVTESRTSYDGDDKTKRPSYDSIREEDEDQLGRARSSTIQTQDSVSRQSVLGRTKDRLKGAVGRGHSSTRSKDRNAPLSASRSSVDGRESLDIPGVSAKDFIQESGDFDVPEQVEEQPDAEEEAEARDGFESRKPSLPKSSNGNGEPQIESNSAFPSGNESNGQLQLAAPFDLDGKLERVISNRSASQIPDDTSDLPPGFPCDDRPGQRVGPLLRESLSSSALATRRVCDSEDGNARWPTRLSFSAAEDAVLHRPQLDTAAGVDSPIRRQSTSITQPGQHQTIPLSPRQQLKTELLAADHARRLRASIAAVGARNGAWLQYRVRHVSELDDLVASDLEQLQSLLYPRRQETLELADAAREVVGEERGRLAEALRDVETQGAKLEYELGNLRGKVEDLEGAVDEFERQSGLCASASAS</sequence>
<evidence type="ECO:0000313" key="4">
    <source>
        <dbReference type="Proteomes" id="UP000327013"/>
    </source>
</evidence>
<feature type="domain" description="STB6-like N-terminal" evidence="2">
    <location>
        <begin position="61"/>
        <end position="200"/>
    </location>
</feature>
<feature type="region of interest" description="Disordered" evidence="1">
    <location>
        <begin position="631"/>
        <end position="657"/>
    </location>
</feature>
<feature type="compositionally biased region" description="Basic and acidic residues" evidence="1">
    <location>
        <begin position="453"/>
        <end position="469"/>
    </location>
</feature>
<dbReference type="Pfam" id="PF25995">
    <property type="entry name" value="STB6_N"/>
    <property type="match status" value="1"/>
</dbReference>
<reference evidence="3 4" key="1">
    <citation type="submission" date="2019-06" db="EMBL/GenBank/DDBJ databases">
        <title>A chromosomal-level reference genome of Carpinus fangiana (Coryloideae, Betulaceae).</title>
        <authorList>
            <person name="Yang X."/>
            <person name="Wang Z."/>
            <person name="Zhang L."/>
            <person name="Hao G."/>
            <person name="Liu J."/>
            <person name="Yang Y."/>
        </authorList>
    </citation>
    <scope>NUCLEOTIDE SEQUENCE [LARGE SCALE GENOMIC DNA]</scope>
    <source>
        <strain evidence="3">Cfa_2016G</strain>
        <tissue evidence="3">Leaf</tissue>
    </source>
</reference>